<accession>A0ABP9PQM9</accession>
<dbReference type="PRINTS" id="PR00313">
    <property type="entry name" value="CABNDNGRPT"/>
</dbReference>
<evidence type="ECO:0000313" key="2">
    <source>
        <dbReference type="Proteomes" id="UP001499852"/>
    </source>
</evidence>
<organism evidence="1 2">
    <name type="scientific">Prosthecobacter algae</name>
    <dbReference type="NCBI Taxonomy" id="1144682"/>
    <lineage>
        <taxon>Bacteria</taxon>
        <taxon>Pseudomonadati</taxon>
        <taxon>Verrucomicrobiota</taxon>
        <taxon>Verrucomicrobiia</taxon>
        <taxon>Verrucomicrobiales</taxon>
        <taxon>Verrucomicrobiaceae</taxon>
        <taxon>Prosthecobacter</taxon>
    </lineage>
</organism>
<dbReference type="Gene3D" id="2.160.20.160">
    <property type="match status" value="1"/>
</dbReference>
<dbReference type="RefSeq" id="WP_345739005.1">
    <property type="nucleotide sequence ID" value="NZ_BAABIA010000017.1"/>
</dbReference>
<name>A0ABP9PQM9_9BACT</name>
<gene>
    <name evidence="1" type="ORF">GCM10023213_48420</name>
</gene>
<keyword evidence="2" id="KW-1185">Reference proteome</keyword>
<comment type="caution">
    <text evidence="1">The sequence shown here is derived from an EMBL/GenBank/DDBJ whole genome shotgun (WGS) entry which is preliminary data.</text>
</comment>
<dbReference type="EMBL" id="BAABIA010000017">
    <property type="protein sequence ID" value="GAA5150012.1"/>
    <property type="molecule type" value="Genomic_DNA"/>
</dbReference>
<evidence type="ECO:0000313" key="1">
    <source>
        <dbReference type="EMBL" id="GAA5150012.1"/>
    </source>
</evidence>
<reference evidence="2" key="1">
    <citation type="journal article" date="2019" name="Int. J. Syst. Evol. Microbiol.">
        <title>The Global Catalogue of Microorganisms (GCM) 10K type strain sequencing project: providing services to taxonomists for standard genome sequencing and annotation.</title>
        <authorList>
            <consortium name="The Broad Institute Genomics Platform"/>
            <consortium name="The Broad Institute Genome Sequencing Center for Infectious Disease"/>
            <person name="Wu L."/>
            <person name="Ma J."/>
        </authorList>
    </citation>
    <scope>NUCLEOTIDE SEQUENCE [LARGE SCALE GENOMIC DNA]</scope>
    <source>
        <strain evidence="2">JCM 18053</strain>
    </source>
</reference>
<sequence length="594" mass="61658">MPTLSVSPCIEALESRLAPAGLVTVTSSGDTLTITGDGEDNNLDIRDNGDGTWTIRDLAGEGQPMPDIIVPAPTHLKVNLQGGSDYLEMEGLHIAGNVLITDAGAGGDDTVIFHSTVISGTTKVDLGDGNDSVTTEYVTFGKLLTLQGGSGSDTYTLGRGYYTGIKADFGTGSDTFSLRGGEGDITVQGRVDLVSKSTSAEALTVQFGAATLTITGHVSVKTGAGRSSLDLGTHLEGTLRVLGGFTYTGGDGADAFRLASHIFIGGRLDIKTGDGPTLLSTGGLNTLTLGSLNFTGGHGEDRLNFTLGRIQILGDATFNLAHGDNEMLVIFGQVDLSIGGKFTYKGGSGSDWVTLHGSRLHIAGPIHISPGDGKNTCDIVNAEAWVGNITYTGGKGDDSFEVGYYTATVGTTHVFGHITASLGAGKNFASISDAYVHGHVRLTSATDDPSHVRGSEHLGIRDSIITGTTHLKATGTSGTTAALHNSIFQGRVLVETGRGNDEVILDYSIPDFPMKGRKNQFHGAVRILLGAGGDLLNLDAPNPALYGNIFHSTFYADGGPGKPITGDLNIVFGIPSSAHFFSTAPTLKNFQPVV</sequence>
<protein>
    <submittedName>
        <fullName evidence="1">Uncharacterized protein</fullName>
    </submittedName>
</protein>
<dbReference type="Proteomes" id="UP001499852">
    <property type="component" value="Unassembled WGS sequence"/>
</dbReference>
<proteinExistence type="predicted"/>